<feature type="transmembrane region" description="Helical" evidence="2">
    <location>
        <begin position="37"/>
        <end position="63"/>
    </location>
</feature>
<feature type="region of interest" description="Disordered" evidence="1">
    <location>
        <begin position="79"/>
        <end position="99"/>
    </location>
</feature>
<keyword evidence="4" id="KW-1185">Reference proteome</keyword>
<keyword evidence="2" id="KW-0812">Transmembrane</keyword>
<evidence type="ECO:0000313" key="4">
    <source>
        <dbReference type="Proteomes" id="UP000799770"/>
    </source>
</evidence>
<evidence type="ECO:0000313" key="3">
    <source>
        <dbReference type="EMBL" id="KAF2108854.1"/>
    </source>
</evidence>
<evidence type="ECO:0000256" key="2">
    <source>
        <dbReference type="SAM" id="Phobius"/>
    </source>
</evidence>
<keyword evidence="2" id="KW-0472">Membrane</keyword>
<gene>
    <name evidence="3" type="ORF">BDV96DRAFT_254615</name>
</gene>
<dbReference type="Proteomes" id="UP000799770">
    <property type="component" value="Unassembled WGS sequence"/>
</dbReference>
<accession>A0A6A5YQ76</accession>
<organism evidence="3 4">
    <name type="scientific">Lophiotrema nucula</name>
    <dbReference type="NCBI Taxonomy" id="690887"/>
    <lineage>
        <taxon>Eukaryota</taxon>
        <taxon>Fungi</taxon>
        <taxon>Dikarya</taxon>
        <taxon>Ascomycota</taxon>
        <taxon>Pezizomycotina</taxon>
        <taxon>Dothideomycetes</taxon>
        <taxon>Pleosporomycetidae</taxon>
        <taxon>Pleosporales</taxon>
        <taxon>Lophiotremataceae</taxon>
        <taxon>Lophiotrema</taxon>
    </lineage>
</organism>
<keyword evidence="2" id="KW-1133">Transmembrane helix</keyword>
<proteinExistence type="predicted"/>
<name>A0A6A5YQ76_9PLEO</name>
<dbReference type="AlphaFoldDB" id="A0A6A5YQ76"/>
<dbReference type="EMBL" id="ML977345">
    <property type="protein sequence ID" value="KAF2108854.1"/>
    <property type="molecule type" value="Genomic_DNA"/>
</dbReference>
<feature type="compositionally biased region" description="Polar residues" evidence="1">
    <location>
        <begin position="80"/>
        <end position="92"/>
    </location>
</feature>
<protein>
    <submittedName>
        <fullName evidence="3">Uncharacterized protein</fullName>
    </submittedName>
</protein>
<reference evidence="3" key="1">
    <citation type="journal article" date="2020" name="Stud. Mycol.">
        <title>101 Dothideomycetes genomes: a test case for predicting lifestyles and emergence of pathogens.</title>
        <authorList>
            <person name="Haridas S."/>
            <person name="Albert R."/>
            <person name="Binder M."/>
            <person name="Bloem J."/>
            <person name="Labutti K."/>
            <person name="Salamov A."/>
            <person name="Andreopoulos B."/>
            <person name="Baker S."/>
            <person name="Barry K."/>
            <person name="Bills G."/>
            <person name="Bluhm B."/>
            <person name="Cannon C."/>
            <person name="Castanera R."/>
            <person name="Culley D."/>
            <person name="Daum C."/>
            <person name="Ezra D."/>
            <person name="Gonzalez J."/>
            <person name="Henrissat B."/>
            <person name="Kuo A."/>
            <person name="Liang C."/>
            <person name="Lipzen A."/>
            <person name="Lutzoni F."/>
            <person name="Magnuson J."/>
            <person name="Mondo S."/>
            <person name="Nolan M."/>
            <person name="Ohm R."/>
            <person name="Pangilinan J."/>
            <person name="Park H.-J."/>
            <person name="Ramirez L."/>
            <person name="Alfaro M."/>
            <person name="Sun H."/>
            <person name="Tritt A."/>
            <person name="Yoshinaga Y."/>
            <person name="Zwiers L.-H."/>
            <person name="Turgeon B."/>
            <person name="Goodwin S."/>
            <person name="Spatafora J."/>
            <person name="Crous P."/>
            <person name="Grigoriev I."/>
        </authorList>
    </citation>
    <scope>NUCLEOTIDE SEQUENCE</scope>
    <source>
        <strain evidence="3">CBS 627.86</strain>
    </source>
</reference>
<evidence type="ECO:0000256" key="1">
    <source>
        <dbReference type="SAM" id="MobiDB-lite"/>
    </source>
</evidence>
<sequence>MPAVYLFKSAAVSTNPPLIPRQFPGGSTSPPMIPRKAIAIIACLLVLVVIVAVFASFFLCCYGRRSCLCYRYREEPKRLNTGSSDNTSTESIPLQDLMPVPRPPRNVLKKLRKSLPSRKSTIKRGDYSQNAQARHYRTSAALETLGIERRATVETQVARPKRDSLELARGWPLLEDVPLDGR</sequence>